<organism evidence="1 2">
    <name type="scientific">Candidatus Frankia alpina</name>
    <dbReference type="NCBI Taxonomy" id="2699483"/>
    <lineage>
        <taxon>Bacteria</taxon>
        <taxon>Bacillati</taxon>
        <taxon>Actinomycetota</taxon>
        <taxon>Actinomycetes</taxon>
        <taxon>Frankiales</taxon>
        <taxon>Frankiaceae</taxon>
        <taxon>Frankia</taxon>
    </lineage>
</organism>
<name>A0A4S5EVC7_9ACTN</name>
<dbReference type="EMBL" id="SSXH01000018">
    <property type="protein sequence ID" value="THJ76080.1"/>
    <property type="molecule type" value="Genomic_DNA"/>
</dbReference>
<gene>
    <name evidence="1" type="ORF">E7Y31_01845</name>
</gene>
<evidence type="ECO:0000313" key="2">
    <source>
        <dbReference type="Proteomes" id="UP000305282"/>
    </source>
</evidence>
<dbReference type="AlphaFoldDB" id="A0A4S5EVC7"/>
<dbReference type="OrthoDB" id="3698941at2"/>
<evidence type="ECO:0000313" key="1">
    <source>
        <dbReference type="EMBL" id="THJ76080.1"/>
    </source>
</evidence>
<keyword evidence="2" id="KW-1185">Reference proteome</keyword>
<proteinExistence type="predicted"/>
<dbReference type="RefSeq" id="WP_136446619.1">
    <property type="nucleotide sequence ID" value="NZ_SSXH01000018.1"/>
</dbReference>
<sequence>MASIEQTAYPRFTRTVSSRELRDAFTLSGDEDERTGGAYPSYNHACLAVFTALASGGSLHDAAVSEAARLDATPEETRPDIDAVTNAFYRKGLLLPAFENTS</sequence>
<dbReference type="Proteomes" id="UP000305282">
    <property type="component" value="Unassembled WGS sequence"/>
</dbReference>
<reference evidence="1 2" key="1">
    <citation type="submission" date="2019-04" db="EMBL/GenBank/DDBJ databases">
        <title>Draft genome sequences for three unisolated Alnus-infective Frankia Sp+ strains, AgTrS, AiOr and AvVan, the first sequenced Frankia strains able to sporulate in-planta.</title>
        <authorList>
            <person name="Bethencourt L."/>
            <person name="Vautrin F."/>
            <person name="Taib N."/>
            <person name="Dubost A."/>
            <person name="Castro-Garcia L."/>
            <person name="Imbaud O."/>
            <person name="Abrouk D."/>
            <person name="Fournier P."/>
            <person name="Briolay J."/>
            <person name="Nguyen A."/>
            <person name="Normand P."/>
            <person name="Fernandez M.P."/>
            <person name="Brochier-Armanet C."/>
            <person name="Herrera-Belaroussi A."/>
        </authorList>
    </citation>
    <scope>NUCLEOTIDE SEQUENCE [LARGE SCALE GENOMIC DNA]</scope>
    <source>
        <strain evidence="1 2">AvVan</strain>
    </source>
</reference>
<comment type="caution">
    <text evidence="1">The sequence shown here is derived from an EMBL/GenBank/DDBJ whole genome shotgun (WGS) entry which is preliminary data.</text>
</comment>
<protein>
    <submittedName>
        <fullName evidence="1">Uncharacterized protein</fullName>
    </submittedName>
</protein>
<accession>A0A4S5EVC7</accession>